<dbReference type="Proteomes" id="UP001498398">
    <property type="component" value="Unassembled WGS sequence"/>
</dbReference>
<evidence type="ECO:0000313" key="3">
    <source>
        <dbReference type="Proteomes" id="UP001498398"/>
    </source>
</evidence>
<evidence type="ECO:0000256" key="1">
    <source>
        <dbReference type="SAM" id="MobiDB-lite"/>
    </source>
</evidence>
<gene>
    <name evidence="2" type="ORF">VKT23_016005</name>
</gene>
<feature type="region of interest" description="Disordered" evidence="1">
    <location>
        <begin position="1"/>
        <end position="23"/>
    </location>
</feature>
<reference evidence="2 3" key="1">
    <citation type="submission" date="2024-01" db="EMBL/GenBank/DDBJ databases">
        <title>A draft genome for the cacao thread blight pathogen Marasmiellus scandens.</title>
        <authorList>
            <person name="Baruah I.K."/>
            <person name="Leung J."/>
            <person name="Bukari Y."/>
            <person name="Amoako-Attah I."/>
            <person name="Meinhardt L.W."/>
            <person name="Bailey B.A."/>
            <person name="Cohen S.P."/>
        </authorList>
    </citation>
    <scope>NUCLEOTIDE SEQUENCE [LARGE SCALE GENOMIC DNA]</scope>
    <source>
        <strain evidence="2 3">GH-19</strain>
    </source>
</reference>
<dbReference type="EMBL" id="JBANRG010000057">
    <property type="protein sequence ID" value="KAK7442758.1"/>
    <property type="molecule type" value="Genomic_DNA"/>
</dbReference>
<keyword evidence="3" id="KW-1185">Reference proteome</keyword>
<evidence type="ECO:0008006" key="4">
    <source>
        <dbReference type="Google" id="ProtNLM"/>
    </source>
</evidence>
<proteinExistence type="predicted"/>
<protein>
    <recommendedName>
        <fullName evidence="4">Rapamycin-insensitive companion of mTOR N-terminal domain-containing protein</fullName>
    </recommendedName>
</protein>
<accession>A0ABR1IW46</accession>
<sequence>MSTLSSSNATGTGSLLSSSAGTSSISVRGLGSLAGKVIVNLGKITLKGIEKILINRKLYAISRLMFEASSPEIYQDVLELARPGMYSDIIRSEAMKFLVRQIASGQTRHLVNALKNWHPIEVRLLLFQLITQFDEAIQSPSRPTNSIIRTYELSLLTSESDDKDHNFIPFIYFLQSLIHSPFSLSSIVFEAGFLDFLLHLYATDFRDPLASLSDCTEYHRKSALLIACNSLLAVARENDNDGTVRAHIQTHPIHALWAVHPGLPLFCFNICDNRFNTQRMLRRREAWQSAEKRWIYWRISSIHDMIADFSGHFEDDILRDVFVDLVQFATSDLFNDEQLAFRALRSLYQLLHGLHWPDMKVYLQDESALIYATKVFPRIIQRLSALV</sequence>
<evidence type="ECO:0000313" key="2">
    <source>
        <dbReference type="EMBL" id="KAK7442758.1"/>
    </source>
</evidence>
<name>A0ABR1IW46_9AGAR</name>
<comment type="caution">
    <text evidence="2">The sequence shown here is derived from an EMBL/GenBank/DDBJ whole genome shotgun (WGS) entry which is preliminary data.</text>
</comment>
<organism evidence="2 3">
    <name type="scientific">Marasmiellus scandens</name>
    <dbReference type="NCBI Taxonomy" id="2682957"/>
    <lineage>
        <taxon>Eukaryota</taxon>
        <taxon>Fungi</taxon>
        <taxon>Dikarya</taxon>
        <taxon>Basidiomycota</taxon>
        <taxon>Agaricomycotina</taxon>
        <taxon>Agaricomycetes</taxon>
        <taxon>Agaricomycetidae</taxon>
        <taxon>Agaricales</taxon>
        <taxon>Marasmiineae</taxon>
        <taxon>Omphalotaceae</taxon>
        <taxon>Marasmiellus</taxon>
    </lineage>
</organism>